<organism evidence="2 3">
    <name type="scientific">Mycobacterium gastri</name>
    <dbReference type="NCBI Taxonomy" id="1777"/>
    <lineage>
        <taxon>Bacteria</taxon>
        <taxon>Bacillati</taxon>
        <taxon>Actinomycetota</taxon>
        <taxon>Actinomycetes</taxon>
        <taxon>Mycobacteriales</taxon>
        <taxon>Mycobacteriaceae</taxon>
        <taxon>Mycobacterium</taxon>
    </lineage>
</organism>
<accession>A0A1X1VMC0</accession>
<sequence length="116" mass="11086">MAGLATVTGLRSVAARLGARASDIFSGVEPVSSGDASPAVPASPAGAEEQGVAACSTGLTDSTRPAGTTVAKQPSVSAATADLPDAPGCARPAVADQPAAVTTPAPRGRRVGAVAH</sequence>
<feature type="compositionally biased region" description="Low complexity" evidence="1">
    <location>
        <begin position="30"/>
        <end position="47"/>
    </location>
</feature>
<evidence type="ECO:0000256" key="1">
    <source>
        <dbReference type="SAM" id="MobiDB-lite"/>
    </source>
</evidence>
<keyword evidence="3" id="KW-1185">Reference proteome</keyword>
<proteinExistence type="predicted"/>
<feature type="region of interest" description="Disordered" evidence="1">
    <location>
        <begin position="27"/>
        <end position="116"/>
    </location>
</feature>
<evidence type="ECO:0000313" key="3">
    <source>
        <dbReference type="Proteomes" id="UP000193738"/>
    </source>
</evidence>
<reference evidence="2 3" key="1">
    <citation type="submission" date="2016-01" db="EMBL/GenBank/DDBJ databases">
        <title>The new phylogeny of the genus Mycobacterium.</title>
        <authorList>
            <person name="Tarcisio F."/>
            <person name="Conor M."/>
            <person name="Antonella G."/>
            <person name="Elisabetta G."/>
            <person name="Giulia F.S."/>
            <person name="Sara T."/>
            <person name="Anna F."/>
            <person name="Clotilde B."/>
            <person name="Roberto B."/>
            <person name="Veronica D.S."/>
            <person name="Fabio R."/>
            <person name="Monica P."/>
            <person name="Olivier J."/>
            <person name="Enrico T."/>
            <person name="Nicola S."/>
        </authorList>
    </citation>
    <scope>NUCLEOTIDE SEQUENCE [LARGE SCALE GENOMIC DNA]</scope>
    <source>
        <strain evidence="2 3">DSM 43505</strain>
    </source>
</reference>
<dbReference type="Proteomes" id="UP000193738">
    <property type="component" value="Unassembled WGS sequence"/>
</dbReference>
<name>A0A1X1VMC0_MYCGS</name>
<dbReference type="EMBL" id="LQOX01000094">
    <property type="protein sequence ID" value="ORV70223.1"/>
    <property type="molecule type" value="Genomic_DNA"/>
</dbReference>
<feature type="compositionally biased region" description="Polar residues" evidence="1">
    <location>
        <begin position="57"/>
        <end position="78"/>
    </location>
</feature>
<comment type="caution">
    <text evidence="2">The sequence shown here is derived from an EMBL/GenBank/DDBJ whole genome shotgun (WGS) entry which is preliminary data.</text>
</comment>
<dbReference type="AlphaFoldDB" id="A0A1X1VMC0"/>
<protein>
    <submittedName>
        <fullName evidence="2">Uncharacterized protein</fullName>
    </submittedName>
</protein>
<gene>
    <name evidence="2" type="ORF">AWC07_05465</name>
</gene>
<evidence type="ECO:0000313" key="2">
    <source>
        <dbReference type="EMBL" id="ORV70223.1"/>
    </source>
</evidence>